<evidence type="ECO:0000313" key="9">
    <source>
        <dbReference type="Proteomes" id="UP001591681"/>
    </source>
</evidence>
<dbReference type="Gene3D" id="1.10.1450.10">
    <property type="entry name" value="Tetraspanin"/>
    <property type="match status" value="1"/>
</dbReference>
<accession>A0ABD1JXW3</accession>
<gene>
    <name evidence="8" type="ORF">ACEWY4_011533</name>
</gene>
<feature type="transmembrane region" description="Helical" evidence="7">
    <location>
        <begin position="12"/>
        <end position="34"/>
    </location>
</feature>
<feature type="transmembrane region" description="Helical" evidence="7">
    <location>
        <begin position="49"/>
        <end position="75"/>
    </location>
</feature>
<evidence type="ECO:0000256" key="3">
    <source>
        <dbReference type="ARBA" id="ARBA00022692"/>
    </source>
</evidence>
<comment type="similarity">
    <text evidence="2 7">Belongs to the tetraspanin (TM4SF) family.</text>
</comment>
<reference evidence="8 9" key="1">
    <citation type="submission" date="2024-09" db="EMBL/GenBank/DDBJ databases">
        <title>A chromosome-level genome assembly of Gray's grenadier anchovy, Coilia grayii.</title>
        <authorList>
            <person name="Fu Z."/>
        </authorList>
    </citation>
    <scope>NUCLEOTIDE SEQUENCE [LARGE SCALE GENOMIC DNA]</scope>
    <source>
        <strain evidence="8">G4</strain>
        <tissue evidence="8">Muscle</tissue>
    </source>
</reference>
<organism evidence="8 9">
    <name type="scientific">Coilia grayii</name>
    <name type="common">Gray's grenadier anchovy</name>
    <dbReference type="NCBI Taxonomy" id="363190"/>
    <lineage>
        <taxon>Eukaryota</taxon>
        <taxon>Metazoa</taxon>
        <taxon>Chordata</taxon>
        <taxon>Craniata</taxon>
        <taxon>Vertebrata</taxon>
        <taxon>Euteleostomi</taxon>
        <taxon>Actinopterygii</taxon>
        <taxon>Neopterygii</taxon>
        <taxon>Teleostei</taxon>
        <taxon>Clupei</taxon>
        <taxon>Clupeiformes</taxon>
        <taxon>Clupeoidei</taxon>
        <taxon>Engraulidae</taxon>
        <taxon>Coilinae</taxon>
        <taxon>Coilia</taxon>
    </lineage>
</organism>
<keyword evidence="9" id="KW-1185">Reference proteome</keyword>
<dbReference type="PRINTS" id="PR00259">
    <property type="entry name" value="TMFOUR"/>
</dbReference>
<dbReference type="FunFam" id="1.10.1450.10:FF:000029">
    <property type="entry name" value="Tetraspanin"/>
    <property type="match status" value="1"/>
</dbReference>
<keyword evidence="6" id="KW-1015">Disulfide bond</keyword>
<dbReference type="GO" id="GO:0016020">
    <property type="term" value="C:membrane"/>
    <property type="evidence" value="ECO:0007669"/>
    <property type="project" value="UniProtKB-SubCell"/>
</dbReference>
<evidence type="ECO:0000256" key="1">
    <source>
        <dbReference type="ARBA" id="ARBA00004141"/>
    </source>
</evidence>
<evidence type="ECO:0000256" key="7">
    <source>
        <dbReference type="RuleBase" id="RU361218"/>
    </source>
</evidence>
<dbReference type="InterPro" id="IPR000301">
    <property type="entry name" value="Tetraspanin_animals"/>
</dbReference>
<dbReference type="PIRSF" id="PIRSF002419">
    <property type="entry name" value="Tetraspanin"/>
    <property type="match status" value="1"/>
</dbReference>
<dbReference type="SUPFAM" id="SSF48652">
    <property type="entry name" value="Tetraspanin"/>
    <property type="match status" value="1"/>
</dbReference>
<dbReference type="Pfam" id="PF00335">
    <property type="entry name" value="Tetraspanin"/>
    <property type="match status" value="1"/>
</dbReference>
<dbReference type="Proteomes" id="UP001591681">
    <property type="component" value="Unassembled WGS sequence"/>
</dbReference>
<keyword evidence="4 7" id="KW-1133">Transmembrane helix</keyword>
<evidence type="ECO:0000313" key="8">
    <source>
        <dbReference type="EMBL" id="KAL2091735.1"/>
    </source>
</evidence>
<evidence type="ECO:0000256" key="5">
    <source>
        <dbReference type="ARBA" id="ARBA00023136"/>
    </source>
</evidence>
<evidence type="ECO:0000256" key="4">
    <source>
        <dbReference type="ARBA" id="ARBA00022989"/>
    </source>
</evidence>
<protein>
    <recommendedName>
        <fullName evidence="7">Tetraspanin</fullName>
    </recommendedName>
</protein>
<dbReference type="PANTHER" id="PTHR19282:SF120">
    <property type="entry name" value="TETRASPANIN-36"/>
    <property type="match status" value="1"/>
</dbReference>
<name>A0ABD1JXW3_9TELE</name>
<dbReference type="EMBL" id="JBHFQA010000010">
    <property type="protein sequence ID" value="KAL2091735.1"/>
    <property type="molecule type" value="Genomic_DNA"/>
</dbReference>
<feature type="transmembrane region" description="Helical" evidence="7">
    <location>
        <begin position="203"/>
        <end position="230"/>
    </location>
</feature>
<comment type="caution">
    <text evidence="8">The sequence shown here is derived from an EMBL/GenBank/DDBJ whole genome shotgun (WGS) entry which is preliminary data.</text>
</comment>
<evidence type="ECO:0000256" key="6">
    <source>
        <dbReference type="PIRSR" id="PIRSR002419-1"/>
    </source>
</evidence>
<keyword evidence="3 7" id="KW-0812">Transmembrane</keyword>
<dbReference type="InterPro" id="IPR018499">
    <property type="entry name" value="Tetraspanin/Peripherin"/>
</dbReference>
<proteinExistence type="inferred from homology"/>
<dbReference type="InterPro" id="IPR008952">
    <property type="entry name" value="Tetraspanin_EC2_sf"/>
</dbReference>
<feature type="disulfide bond" evidence="6">
    <location>
        <begin position="145"/>
        <end position="170"/>
    </location>
</feature>
<sequence length="242" mass="26458">MNCGIIASKTVLLFISLIFWAVAAGLSYVGAYMIQSYSNFHDFLQDKKALIPAAIVITVAVVMFVIGLIGCIATIQESKCGLGFFLIVVLVIFVAEVAAVVCGFLYSRRIKGSLEQSMSLTFSKYDGSSAESHAVDALQTQLHCCGVKNYTDWSNSTWYSTHNQTVPESCCKNATSCPKTLDQPGFLNTQGCEPTLEKAIQDVLSYGLLVILGIAIIKFIGMISICVIMCRSNRDDYEQFYA</sequence>
<feature type="transmembrane region" description="Helical" evidence="7">
    <location>
        <begin position="82"/>
        <end position="106"/>
    </location>
</feature>
<keyword evidence="5 7" id="KW-0472">Membrane</keyword>
<evidence type="ECO:0000256" key="2">
    <source>
        <dbReference type="ARBA" id="ARBA00006840"/>
    </source>
</evidence>
<dbReference type="AlphaFoldDB" id="A0ABD1JXW3"/>
<comment type="subcellular location">
    <subcellularLocation>
        <location evidence="1 7">Membrane</location>
        <topology evidence="1 7">Multi-pass membrane protein</topology>
    </subcellularLocation>
</comment>
<dbReference type="PANTHER" id="PTHR19282">
    <property type="entry name" value="TETRASPANIN"/>
    <property type="match status" value="1"/>
</dbReference>